<keyword evidence="7 10" id="KW-0472">Membrane</keyword>
<dbReference type="SUPFAM" id="SSF56935">
    <property type="entry name" value="Porins"/>
    <property type="match status" value="1"/>
</dbReference>
<evidence type="ECO:0000256" key="7">
    <source>
        <dbReference type="ARBA" id="ARBA00023136"/>
    </source>
</evidence>
<evidence type="ECO:0000256" key="4">
    <source>
        <dbReference type="ARBA" id="ARBA00022452"/>
    </source>
</evidence>
<keyword evidence="4" id="KW-1134">Transmembrane beta strand</keyword>
<dbReference type="Proteomes" id="UP001501353">
    <property type="component" value="Unassembled WGS sequence"/>
</dbReference>
<keyword evidence="6 10" id="KW-0798">TonB box</keyword>
<dbReference type="Gene3D" id="2.170.130.10">
    <property type="entry name" value="TonB-dependent receptor, plug domain"/>
    <property type="match status" value="1"/>
</dbReference>
<keyword evidence="5" id="KW-0812">Transmembrane</keyword>
<evidence type="ECO:0000256" key="2">
    <source>
        <dbReference type="ARBA" id="ARBA00009810"/>
    </source>
</evidence>
<evidence type="ECO:0000259" key="13">
    <source>
        <dbReference type="Pfam" id="PF07715"/>
    </source>
</evidence>
<feature type="domain" description="TonB-dependent receptor plug" evidence="13">
    <location>
        <begin position="41"/>
        <end position="141"/>
    </location>
</feature>
<evidence type="ECO:0000256" key="8">
    <source>
        <dbReference type="ARBA" id="ARBA00023170"/>
    </source>
</evidence>
<comment type="similarity">
    <text evidence="2 10">Belongs to the TonB-dependent receptor family.</text>
</comment>
<dbReference type="InterPro" id="IPR012910">
    <property type="entry name" value="Plug_dom"/>
</dbReference>
<feature type="region of interest" description="Disordered" evidence="11">
    <location>
        <begin position="244"/>
        <end position="292"/>
    </location>
</feature>
<evidence type="ECO:0000256" key="11">
    <source>
        <dbReference type="SAM" id="MobiDB-lite"/>
    </source>
</evidence>
<evidence type="ECO:0000256" key="9">
    <source>
        <dbReference type="ARBA" id="ARBA00023237"/>
    </source>
</evidence>
<dbReference type="Pfam" id="PF00593">
    <property type="entry name" value="TonB_dep_Rec_b-barrel"/>
    <property type="match status" value="1"/>
</dbReference>
<feature type="domain" description="TonB-dependent receptor-like beta-barrel" evidence="12">
    <location>
        <begin position="267"/>
        <end position="659"/>
    </location>
</feature>
<keyword evidence="8 14" id="KW-0675">Receptor</keyword>
<proteinExistence type="inferred from homology"/>
<dbReference type="Gene3D" id="2.40.170.20">
    <property type="entry name" value="TonB-dependent receptor, beta-barrel domain"/>
    <property type="match status" value="1"/>
</dbReference>
<protein>
    <submittedName>
        <fullName evidence="14">TonB-dependent receptor</fullName>
    </submittedName>
</protein>
<accession>A0ABP7TZ20</accession>
<evidence type="ECO:0000256" key="3">
    <source>
        <dbReference type="ARBA" id="ARBA00022448"/>
    </source>
</evidence>
<comment type="caution">
    <text evidence="14">The sequence shown here is derived from an EMBL/GenBank/DDBJ whole genome shotgun (WGS) entry which is preliminary data.</text>
</comment>
<comment type="subcellular location">
    <subcellularLocation>
        <location evidence="1">Cell outer membrane</location>
        <topology evidence="1">Multi-pass membrane protein</topology>
    </subcellularLocation>
</comment>
<dbReference type="InterPro" id="IPR036942">
    <property type="entry name" value="Beta-barrel_TonB_sf"/>
</dbReference>
<name>A0ABP7TZ20_9BURK</name>
<dbReference type="InterPro" id="IPR000531">
    <property type="entry name" value="Beta-barrel_TonB"/>
</dbReference>
<gene>
    <name evidence="14" type="ORF">GCM10022212_35440</name>
</gene>
<evidence type="ECO:0000313" key="15">
    <source>
        <dbReference type="Proteomes" id="UP001501353"/>
    </source>
</evidence>
<dbReference type="Pfam" id="PF07715">
    <property type="entry name" value="Plug"/>
    <property type="match status" value="1"/>
</dbReference>
<evidence type="ECO:0000256" key="5">
    <source>
        <dbReference type="ARBA" id="ARBA00022692"/>
    </source>
</evidence>
<keyword evidence="9" id="KW-0998">Cell outer membrane</keyword>
<evidence type="ECO:0000256" key="6">
    <source>
        <dbReference type="ARBA" id="ARBA00023077"/>
    </source>
</evidence>
<sequence length="701" mass="76976">MALALIAGFSLPVRAHDQQLEPVVVTSKRPTAKTILREDVVTTETISARDIEKSGATTLTEALDKRPGIAMQTECSICNVRNVVLNNLPGRYTTVMIDGIPIFSSVSSAYGLDSVSLGGIERIDIARGAGASLIAPEALSGSVNIVTRRPMTNELQYTQQIGSYGQLQSAWFGARVFTGGAVTANVSRNQHNTVDGDGNDISEYSGYRRNLGGLGFFADDLGGFKVRGRLDVVSEKRNGGALGRDAAGIKGDGAGNPFDWSKGAHGSPDSRGWVTPDGAGPDTLSNGQSGTVYNDGRAGMSEIIFTDRTQFIASGVKRLGEGSMRLAFGYAKHRQDSFYEKSTYIADQRQTYVELSTQQPLGETLVTGGFNYRYENLNSKGQSSDGMRNDGIDNYVYRTPGVFLQAYHSLFDGKLEANGSVRIDKHNVFGTITSPRLNLLWNHDEHLNSRIAVGKGFRAPTSFFEQDHGILDTTRVDRQISKPEVSHNASYTLAYAADRLSWVGSVNWNRIHDMALLDPNQTDPVTGQSVTRFTSADNPVTLLGGDVTATYKITSALEGTLGLERTRYSFDPGTLAFARPDKRVYLRLDYASGPWDVFSRATWTGSQDLARFYDYANNPRYNLDGTPKRDRSPSFWVVDLRGEYRVNKRWSAFVGLDNLFDFKQSDKESFLWVDRGGALDVTHIWGPNRGRFVYAGVKFAL</sequence>
<keyword evidence="3" id="KW-0813">Transport</keyword>
<keyword evidence="15" id="KW-1185">Reference proteome</keyword>
<evidence type="ECO:0000256" key="1">
    <source>
        <dbReference type="ARBA" id="ARBA00004571"/>
    </source>
</evidence>
<evidence type="ECO:0000256" key="10">
    <source>
        <dbReference type="RuleBase" id="RU003357"/>
    </source>
</evidence>
<dbReference type="RefSeq" id="WP_344765414.1">
    <property type="nucleotide sequence ID" value="NZ_BAAAZE010000014.1"/>
</dbReference>
<dbReference type="PANTHER" id="PTHR30069:SF57">
    <property type="entry name" value="TONB-DEPENDENT RECEPTOR"/>
    <property type="match status" value="1"/>
</dbReference>
<evidence type="ECO:0000259" key="12">
    <source>
        <dbReference type="Pfam" id="PF00593"/>
    </source>
</evidence>
<evidence type="ECO:0000313" key="14">
    <source>
        <dbReference type="EMBL" id="GAA4033222.1"/>
    </source>
</evidence>
<dbReference type="InterPro" id="IPR039426">
    <property type="entry name" value="TonB-dep_rcpt-like"/>
</dbReference>
<dbReference type="InterPro" id="IPR037066">
    <property type="entry name" value="Plug_dom_sf"/>
</dbReference>
<reference evidence="15" key="1">
    <citation type="journal article" date="2019" name="Int. J. Syst. Evol. Microbiol.">
        <title>The Global Catalogue of Microorganisms (GCM) 10K type strain sequencing project: providing services to taxonomists for standard genome sequencing and annotation.</title>
        <authorList>
            <consortium name="The Broad Institute Genomics Platform"/>
            <consortium name="The Broad Institute Genome Sequencing Center for Infectious Disease"/>
            <person name="Wu L."/>
            <person name="Ma J."/>
        </authorList>
    </citation>
    <scope>NUCLEOTIDE SEQUENCE [LARGE SCALE GENOMIC DNA]</scope>
    <source>
        <strain evidence="15">JCM 16673</strain>
    </source>
</reference>
<dbReference type="EMBL" id="BAAAZE010000014">
    <property type="protein sequence ID" value="GAA4033222.1"/>
    <property type="molecule type" value="Genomic_DNA"/>
</dbReference>
<dbReference type="PANTHER" id="PTHR30069">
    <property type="entry name" value="TONB-DEPENDENT OUTER MEMBRANE RECEPTOR"/>
    <property type="match status" value="1"/>
</dbReference>
<organism evidence="14 15">
    <name type="scientific">Actimicrobium antarcticum</name>
    <dbReference type="NCBI Taxonomy" id="1051899"/>
    <lineage>
        <taxon>Bacteria</taxon>
        <taxon>Pseudomonadati</taxon>
        <taxon>Pseudomonadota</taxon>
        <taxon>Betaproteobacteria</taxon>
        <taxon>Burkholderiales</taxon>
        <taxon>Oxalobacteraceae</taxon>
        <taxon>Actimicrobium</taxon>
    </lineage>
</organism>
<feature type="compositionally biased region" description="Polar residues" evidence="11">
    <location>
        <begin position="283"/>
        <end position="292"/>
    </location>
</feature>